<dbReference type="FunFam" id="3.40.50.10140:FF:000007">
    <property type="entry name" value="Disease resistance protein (TIR-NBS-LRR class)"/>
    <property type="match status" value="1"/>
</dbReference>
<dbReference type="FunFam" id="3.40.50.300:FF:001002">
    <property type="entry name" value="Disease resistance protein (TIR-NBS-LRR class)"/>
    <property type="match status" value="1"/>
</dbReference>
<dbReference type="InterPro" id="IPR001611">
    <property type="entry name" value="Leu-rich_rpt"/>
</dbReference>
<dbReference type="SUPFAM" id="SSF46785">
    <property type="entry name" value="Winged helix' DNA-binding domain"/>
    <property type="match status" value="1"/>
</dbReference>
<dbReference type="InterPro" id="IPR011713">
    <property type="entry name" value="Leu-rich_rpt_3"/>
</dbReference>
<dbReference type="GO" id="GO:0043531">
    <property type="term" value="F:ADP binding"/>
    <property type="evidence" value="ECO:0007669"/>
    <property type="project" value="InterPro"/>
</dbReference>
<dbReference type="InterPro" id="IPR027417">
    <property type="entry name" value="P-loop_NTPase"/>
</dbReference>
<evidence type="ECO:0000256" key="4">
    <source>
        <dbReference type="ARBA" id="ARBA00022801"/>
    </source>
</evidence>
<keyword evidence="3" id="KW-0677">Repeat</keyword>
<dbReference type="InterPro" id="IPR000157">
    <property type="entry name" value="TIR_dom"/>
</dbReference>
<dbReference type="InterPro" id="IPR042197">
    <property type="entry name" value="Apaf_helical"/>
</dbReference>
<evidence type="ECO:0000256" key="7">
    <source>
        <dbReference type="ARBA" id="ARBA00047304"/>
    </source>
</evidence>
<comment type="catalytic activity">
    <reaction evidence="7">
        <text>NAD(+) + H2O = ADP-D-ribose + nicotinamide + H(+)</text>
        <dbReference type="Rhea" id="RHEA:16301"/>
        <dbReference type="ChEBI" id="CHEBI:15377"/>
        <dbReference type="ChEBI" id="CHEBI:15378"/>
        <dbReference type="ChEBI" id="CHEBI:17154"/>
        <dbReference type="ChEBI" id="CHEBI:57540"/>
        <dbReference type="ChEBI" id="CHEBI:57967"/>
        <dbReference type="EC" id="3.2.2.6"/>
    </reaction>
    <physiologicalReaction direction="left-to-right" evidence="7">
        <dbReference type="Rhea" id="RHEA:16302"/>
    </physiologicalReaction>
</comment>
<dbReference type="Pfam" id="PF00931">
    <property type="entry name" value="NB-ARC"/>
    <property type="match status" value="1"/>
</dbReference>
<evidence type="ECO:0000256" key="8">
    <source>
        <dbReference type="SAM" id="MobiDB-lite"/>
    </source>
</evidence>
<dbReference type="Gene3D" id="3.40.50.10140">
    <property type="entry name" value="Toll/interleukin-1 receptor homology (TIR) domain"/>
    <property type="match status" value="1"/>
</dbReference>
<keyword evidence="2" id="KW-0433">Leucine-rich repeat</keyword>
<dbReference type="GO" id="GO:0006952">
    <property type="term" value="P:defense response"/>
    <property type="evidence" value="ECO:0007669"/>
    <property type="project" value="UniProtKB-KW"/>
</dbReference>
<dbReference type="InterPro" id="IPR032675">
    <property type="entry name" value="LRR_dom_sf"/>
</dbReference>
<dbReference type="GO" id="GO:0061809">
    <property type="term" value="F:NAD+ nucleosidase activity, cyclic ADP-ribose generating"/>
    <property type="evidence" value="ECO:0007669"/>
    <property type="project" value="UniProtKB-EC"/>
</dbReference>
<dbReference type="PROSITE" id="PS50104">
    <property type="entry name" value="TIR"/>
    <property type="match status" value="1"/>
</dbReference>
<dbReference type="SUPFAM" id="SSF52200">
    <property type="entry name" value="Toll/Interleukin receptor TIR domain"/>
    <property type="match status" value="1"/>
</dbReference>
<dbReference type="InterPro" id="IPR058192">
    <property type="entry name" value="WHD_ROQ1-like"/>
</dbReference>
<organism evidence="10">
    <name type="scientific">Brassica campestris</name>
    <name type="common">Field mustard</name>
    <dbReference type="NCBI Taxonomy" id="3711"/>
    <lineage>
        <taxon>Eukaryota</taxon>
        <taxon>Viridiplantae</taxon>
        <taxon>Streptophyta</taxon>
        <taxon>Embryophyta</taxon>
        <taxon>Tracheophyta</taxon>
        <taxon>Spermatophyta</taxon>
        <taxon>Magnoliopsida</taxon>
        <taxon>eudicotyledons</taxon>
        <taxon>Gunneridae</taxon>
        <taxon>Pentapetalae</taxon>
        <taxon>rosids</taxon>
        <taxon>malvids</taxon>
        <taxon>Brassicales</taxon>
        <taxon>Brassicaceae</taxon>
        <taxon>Brassiceae</taxon>
        <taxon>Brassica</taxon>
    </lineage>
</organism>
<dbReference type="Gene3D" id="3.40.50.300">
    <property type="entry name" value="P-loop containing nucleotide triphosphate hydrolases"/>
    <property type="match status" value="1"/>
</dbReference>
<dbReference type="Gene3D" id="3.80.10.10">
    <property type="entry name" value="Ribonuclease Inhibitor"/>
    <property type="match status" value="3"/>
</dbReference>
<evidence type="ECO:0000259" key="9">
    <source>
        <dbReference type="PROSITE" id="PS50104"/>
    </source>
</evidence>
<dbReference type="Gene3D" id="1.10.8.430">
    <property type="entry name" value="Helical domain of apoptotic protease-activating factors"/>
    <property type="match status" value="1"/>
</dbReference>
<dbReference type="SUPFAM" id="SSF52058">
    <property type="entry name" value="L domain-like"/>
    <property type="match status" value="1"/>
</dbReference>
<dbReference type="InterPro" id="IPR044974">
    <property type="entry name" value="Disease_R_plants"/>
</dbReference>
<dbReference type="InterPro" id="IPR035897">
    <property type="entry name" value="Toll_tir_struct_dom_sf"/>
</dbReference>
<protein>
    <recommendedName>
        <fullName evidence="1">ADP-ribosyl cyclase/cyclic ADP-ribose hydrolase</fullName>
        <ecNumber evidence="1">3.2.2.6</ecNumber>
    </recommendedName>
</protein>
<dbReference type="InterPro" id="IPR003593">
    <property type="entry name" value="AAA+_ATPase"/>
</dbReference>
<keyword evidence="5" id="KW-0611">Plant defense</keyword>
<reference evidence="10" key="1">
    <citation type="submission" date="2018-11" db="EMBL/GenBank/DDBJ databases">
        <authorList>
            <consortium name="Genoscope - CEA"/>
            <person name="William W."/>
        </authorList>
    </citation>
    <scope>NUCLEOTIDE SEQUENCE</scope>
</reference>
<evidence type="ECO:0000313" key="10">
    <source>
        <dbReference type="EMBL" id="VDD00962.1"/>
    </source>
</evidence>
<feature type="domain" description="TIR" evidence="9">
    <location>
        <begin position="12"/>
        <end position="176"/>
    </location>
</feature>
<evidence type="ECO:0000256" key="1">
    <source>
        <dbReference type="ARBA" id="ARBA00011982"/>
    </source>
</evidence>
<dbReference type="PANTHER" id="PTHR11017">
    <property type="entry name" value="LEUCINE-RICH REPEAT-CONTAINING PROTEIN"/>
    <property type="match status" value="1"/>
</dbReference>
<dbReference type="Pfam" id="PF01582">
    <property type="entry name" value="TIR"/>
    <property type="match status" value="1"/>
</dbReference>
<name>A0A3P6BXC8_BRACM</name>
<dbReference type="InterPro" id="IPR036390">
    <property type="entry name" value="WH_DNA-bd_sf"/>
</dbReference>
<dbReference type="EMBL" id="LR031574">
    <property type="protein sequence ID" value="VDD00962.1"/>
    <property type="molecule type" value="Genomic_DNA"/>
</dbReference>
<evidence type="ECO:0000256" key="5">
    <source>
        <dbReference type="ARBA" id="ARBA00022821"/>
    </source>
</evidence>
<dbReference type="InterPro" id="IPR002182">
    <property type="entry name" value="NB-ARC"/>
</dbReference>
<keyword evidence="6" id="KW-0520">NAD</keyword>
<dbReference type="Pfam" id="PF00560">
    <property type="entry name" value="LRR_1"/>
    <property type="match status" value="1"/>
</dbReference>
<dbReference type="Pfam" id="PF23282">
    <property type="entry name" value="WHD_ROQ1"/>
    <property type="match status" value="1"/>
</dbReference>
<dbReference type="SMART" id="SM00255">
    <property type="entry name" value="TIR"/>
    <property type="match status" value="1"/>
</dbReference>
<dbReference type="Pfam" id="PF07725">
    <property type="entry name" value="LRR_3"/>
    <property type="match status" value="1"/>
</dbReference>
<accession>A0A3P6BXC8</accession>
<evidence type="ECO:0000256" key="3">
    <source>
        <dbReference type="ARBA" id="ARBA00022737"/>
    </source>
</evidence>
<dbReference type="PANTHER" id="PTHR11017:SF411">
    <property type="entry name" value="ADP-RIBOSYL CYCLASE_CYCLIC ADP-RIBOSE HYDROLASE-RELATED"/>
    <property type="match status" value="1"/>
</dbReference>
<dbReference type="AlphaFoldDB" id="A0A3P6BXC8"/>
<dbReference type="PRINTS" id="PR00364">
    <property type="entry name" value="DISEASERSIST"/>
</dbReference>
<dbReference type="EC" id="3.2.2.6" evidence="1"/>
<sequence length="1098" mass="122582">MALYPSPLPRNWIHDVFPSFHGADVRKKILSHVLKEFKRRGIDTFIDNNIERSKSIGPKLIEAIRGSRVAIVLLSKNYASSTWCLNELVEITKCRREFGQTVMPVFYEVDPSDVKKQSGEFGKVFQDICNGKKEEDTRTWREALVEVATIAGEHSSNWCSEAEMIEKIAADISNVLNDSVPSNYCDSLVGVGAHMEKMRSLLSLECDEVRMVGIWGPAGIGKTTIARALYENLCSNFTHTAFMESLKGGYTRNYLENYEYMLQLQEQLLSKTFSHKELKIGHLGVAQERLKNKKVLIVLDDVDRLVQLNAMADKPEWFGCGSRIIITTEDLNLLKAHGIDHIYKVDYPIDEEALQIFCTYAFGQNSPEDGFEELALEVTNLSGKLPLGLSIMGSYFRGMSKHEWINALPRLRSRLPDDIKSILRFSYDALCDKDKELFLYIACFFNLKSIETLEDHLEGTFLSLSHGLHILAERSLISREYGFVKKHSLLVQLGRDIVLSQSMYEPGKRQFLVDAKDICEVLANETGSESVVGMDLDLSEINREFNISDITFKRMCNLQFLRFYSRFDDNGDSKLHSPQNLKYLSLKLRLLHWDYFPATSLPSRFSTEFLVELNMRNSKLNKLWEGVQPLQNLRWVDLSHSSDMKELPDLSTATNLLSLDLSYCTSLMELPFSVGNATNLLILNIEYCNNLVEIPSSIENIHNVKIFFAGCSSLVKLPSCVWNITSLTTFNLQSFSSLVQSPLMWNAKNFQELDLSGCSSLKILPPIVIDTKSKVSLLNGYSHSAEFPSSVGSVNNLIELILSNCSSLVDANSLGILDLSGCSSPTKLPSSIGSIGNSNGFRKMLNFTGCSSLKKLPSSIGSVNNLFELVLSNCSSLAELPVSIGNATSLRTLDLSGCSSLVELPASIGNATILRTLDLSGCSSLKPEVLPTKLNFQSLGALDLPERTIGKSFHRSLLPKTAEHPTTHQQPRASGMALTSGDNTKGDTLRLTTKNLSVTNLAHQLLTVPTYRMVEASMADAVEIEHLINFHKILTVQKLVASGSLFLDLSDFLYQKRYDTVKSLVCTSGCSRLRRFDKRTAKAEKVLEICIGTGPNMR</sequence>
<dbReference type="GO" id="GO:0007165">
    <property type="term" value="P:signal transduction"/>
    <property type="evidence" value="ECO:0007669"/>
    <property type="project" value="InterPro"/>
</dbReference>
<dbReference type="SUPFAM" id="SSF52540">
    <property type="entry name" value="P-loop containing nucleoside triphosphate hydrolases"/>
    <property type="match status" value="1"/>
</dbReference>
<dbReference type="FunFam" id="1.10.8.430:FF:000002">
    <property type="entry name" value="Disease resistance protein (TIR-NBS-LRR class)"/>
    <property type="match status" value="1"/>
</dbReference>
<dbReference type="SMART" id="SM00382">
    <property type="entry name" value="AAA"/>
    <property type="match status" value="1"/>
</dbReference>
<feature type="region of interest" description="Disordered" evidence="8">
    <location>
        <begin position="956"/>
        <end position="981"/>
    </location>
</feature>
<evidence type="ECO:0000256" key="6">
    <source>
        <dbReference type="ARBA" id="ARBA00023027"/>
    </source>
</evidence>
<dbReference type="FunFam" id="3.80.10.10:FF:000386">
    <property type="entry name" value="Disease resistance protein RPS4"/>
    <property type="match status" value="1"/>
</dbReference>
<gene>
    <name evidence="10" type="ORF">BRAA07T30787Z</name>
</gene>
<keyword evidence="4" id="KW-0378">Hydrolase</keyword>
<evidence type="ECO:0000256" key="2">
    <source>
        <dbReference type="ARBA" id="ARBA00022614"/>
    </source>
</evidence>
<proteinExistence type="predicted"/>